<evidence type="ECO:0000256" key="1">
    <source>
        <dbReference type="SAM" id="Phobius"/>
    </source>
</evidence>
<dbReference type="EMBL" id="JBIMZQ010000046">
    <property type="protein sequence ID" value="KAL3659477.1"/>
    <property type="molecule type" value="Genomic_DNA"/>
</dbReference>
<evidence type="ECO:0008006" key="4">
    <source>
        <dbReference type="Google" id="ProtNLM"/>
    </source>
</evidence>
<proteinExistence type="predicted"/>
<keyword evidence="1" id="KW-0472">Membrane</keyword>
<keyword evidence="3" id="KW-1185">Reference proteome</keyword>
<feature type="transmembrane region" description="Helical" evidence="1">
    <location>
        <begin position="184"/>
        <end position="205"/>
    </location>
</feature>
<feature type="transmembrane region" description="Helical" evidence="1">
    <location>
        <begin position="94"/>
        <end position="114"/>
    </location>
</feature>
<dbReference type="AlphaFoldDB" id="A0ABD3EY49"/>
<dbReference type="SUPFAM" id="SSF47473">
    <property type="entry name" value="EF-hand"/>
    <property type="match status" value="1"/>
</dbReference>
<feature type="transmembrane region" description="Helical" evidence="1">
    <location>
        <begin position="15"/>
        <end position="36"/>
    </location>
</feature>
<feature type="transmembrane region" description="Helical" evidence="1">
    <location>
        <begin position="56"/>
        <end position="74"/>
    </location>
</feature>
<accession>A0ABD3EY49</accession>
<keyword evidence="1" id="KW-0812">Transmembrane</keyword>
<dbReference type="InterPro" id="IPR011992">
    <property type="entry name" value="EF-hand-dom_pair"/>
</dbReference>
<feature type="transmembrane region" description="Helical" evidence="1">
    <location>
        <begin position="225"/>
        <end position="247"/>
    </location>
</feature>
<organism evidence="2 3">
    <name type="scientific">Phytophthora oleae</name>
    <dbReference type="NCBI Taxonomy" id="2107226"/>
    <lineage>
        <taxon>Eukaryota</taxon>
        <taxon>Sar</taxon>
        <taxon>Stramenopiles</taxon>
        <taxon>Oomycota</taxon>
        <taxon>Peronosporomycetes</taxon>
        <taxon>Peronosporales</taxon>
        <taxon>Peronosporaceae</taxon>
        <taxon>Phytophthora</taxon>
    </lineage>
</organism>
<keyword evidence="1" id="KW-1133">Transmembrane helix</keyword>
<comment type="caution">
    <text evidence="2">The sequence shown here is derived from an EMBL/GenBank/DDBJ whole genome shotgun (WGS) entry which is preliminary data.</text>
</comment>
<gene>
    <name evidence="2" type="ORF">V7S43_015468</name>
</gene>
<feature type="transmembrane region" description="Helical" evidence="1">
    <location>
        <begin position="336"/>
        <end position="361"/>
    </location>
</feature>
<evidence type="ECO:0000313" key="3">
    <source>
        <dbReference type="Proteomes" id="UP001632037"/>
    </source>
</evidence>
<reference evidence="2 3" key="1">
    <citation type="submission" date="2024-09" db="EMBL/GenBank/DDBJ databases">
        <title>Genome sequencing and assembly of Phytophthora oleae, isolate VK10A, causative agent of rot of olive drupes.</title>
        <authorList>
            <person name="Conti Taguali S."/>
            <person name="Riolo M."/>
            <person name="La Spada F."/>
            <person name="Cacciola S.O."/>
            <person name="Dionisio G."/>
        </authorList>
    </citation>
    <scope>NUCLEOTIDE SEQUENCE [LARGE SCALE GENOMIC DNA]</scope>
    <source>
        <strain evidence="2 3">VK10A</strain>
    </source>
</reference>
<sequence>MGGTSLFRVGDNVELWRVLLHLSILVACLLLFERALHLLEHRAAVSAKYQQLLSKAYRELMILGLIGLGLKLVKEVPSINGSSAAMTAFQVADLTIFILALALILQAVCIFLVLRKHNVQADRAELRPTGDLAEAVTSSTFGWEEGTQELVHLRLLRHFFLRRFELPELFPFAKYLRQAQNNQITHMTDVSAPMWVLLLVVAWVLERITTALNYGEPALTMRRGLVLVLIGFSWALLLLHTAVLVYFRSCVRHLLEAAGMSADQTSLVRHLWTIAHEEARAWTQEDAGKALLVMQRVQEWHESPRQPNLNQRPKNNNSEAIPVIEIRYFSRKSWHFTVMMLLMLNGFYLALVVQCVVYQLGVVYADLGILEVLAIPLPLALNTVLLQPQIFRSFVLVSSIFRVDGITLSEVVNHFREIVELRSDFAVLLWENMQAKKVSVRELQSELQARDPGHSGSIDVEKMRGVLRACGLHLSSFRFNSVARLLFEIQDMKIEYSQLLKLVTIAQSEELNDSTGTELTHRHPLLRQSVLSDEGGEGHFFIASDSSYLPPPPLLSTSVPTPENIGCTNEDTTTAHFTVGAPLLPTRPLLKRNDSKFQGMSSRTLCDLFHLENTHDLHAYPTTRTLDKRF</sequence>
<protein>
    <recommendedName>
        <fullName evidence="4">EF-hand domain-containing protein</fullName>
    </recommendedName>
</protein>
<evidence type="ECO:0000313" key="2">
    <source>
        <dbReference type="EMBL" id="KAL3659477.1"/>
    </source>
</evidence>
<name>A0ABD3EY49_9STRA</name>
<dbReference type="Proteomes" id="UP001632037">
    <property type="component" value="Unassembled WGS sequence"/>
</dbReference>